<reference evidence="2 3" key="1">
    <citation type="submission" date="2018-02" db="EMBL/GenBank/DDBJ databases">
        <title>The genomes of Aspergillus section Nigri reveals drivers in fungal speciation.</title>
        <authorList>
            <consortium name="DOE Joint Genome Institute"/>
            <person name="Vesth T.C."/>
            <person name="Nybo J."/>
            <person name="Theobald S."/>
            <person name="Brandl J."/>
            <person name="Frisvad J.C."/>
            <person name="Nielsen K.F."/>
            <person name="Lyhne E.K."/>
            <person name="Kogle M.E."/>
            <person name="Kuo A."/>
            <person name="Riley R."/>
            <person name="Clum A."/>
            <person name="Nolan M."/>
            <person name="Lipzen A."/>
            <person name="Salamov A."/>
            <person name="Henrissat B."/>
            <person name="Wiebenga A."/>
            <person name="De vries R.P."/>
            <person name="Grigoriev I.V."/>
            <person name="Mortensen U.H."/>
            <person name="Andersen M.R."/>
            <person name="Baker S.E."/>
        </authorList>
    </citation>
    <scope>NUCLEOTIDE SEQUENCE [LARGE SCALE GENOMIC DNA]</scope>
    <source>
        <strain evidence="2 3">CBS 707.79</strain>
    </source>
</reference>
<dbReference type="PANTHER" id="PTHR42345:SF2">
    <property type="entry name" value="HELICASE-LIKE PROTEIN"/>
    <property type="match status" value="1"/>
</dbReference>
<dbReference type="PANTHER" id="PTHR42345">
    <property type="entry name" value="TPR_REGION DOMAIN-CONTAINING PROTEIN"/>
    <property type="match status" value="1"/>
</dbReference>
<evidence type="ECO:0000313" key="3">
    <source>
        <dbReference type="Proteomes" id="UP000247810"/>
    </source>
</evidence>
<name>A0A319D4H6_9EURO</name>
<dbReference type="AlphaFoldDB" id="A0A319D4H6"/>
<keyword evidence="3" id="KW-1185">Reference proteome</keyword>
<feature type="region of interest" description="Disordered" evidence="1">
    <location>
        <begin position="1"/>
        <end position="44"/>
    </location>
</feature>
<feature type="region of interest" description="Disordered" evidence="1">
    <location>
        <begin position="62"/>
        <end position="137"/>
    </location>
</feature>
<feature type="compositionally biased region" description="Basic and acidic residues" evidence="1">
    <location>
        <begin position="90"/>
        <end position="118"/>
    </location>
</feature>
<dbReference type="Proteomes" id="UP000247810">
    <property type="component" value="Unassembled WGS sequence"/>
</dbReference>
<accession>A0A319D4H6</accession>
<dbReference type="OrthoDB" id="20872at2759"/>
<evidence type="ECO:0000313" key="2">
    <source>
        <dbReference type="EMBL" id="PYH89407.1"/>
    </source>
</evidence>
<proteinExistence type="predicted"/>
<feature type="compositionally biased region" description="Low complexity" evidence="1">
    <location>
        <begin position="75"/>
        <end position="88"/>
    </location>
</feature>
<organism evidence="2 3">
    <name type="scientific">Aspergillus ellipticus CBS 707.79</name>
    <dbReference type="NCBI Taxonomy" id="1448320"/>
    <lineage>
        <taxon>Eukaryota</taxon>
        <taxon>Fungi</taxon>
        <taxon>Dikarya</taxon>
        <taxon>Ascomycota</taxon>
        <taxon>Pezizomycotina</taxon>
        <taxon>Eurotiomycetes</taxon>
        <taxon>Eurotiomycetidae</taxon>
        <taxon>Eurotiales</taxon>
        <taxon>Aspergillaceae</taxon>
        <taxon>Aspergillus</taxon>
        <taxon>Aspergillus subgen. Circumdati</taxon>
    </lineage>
</organism>
<sequence length="1024" mass="114831">MAFFFGRRHSISSDTPVEGDGLPRSERGRRSSVPNIADHNNAAQTRGVIHDIFHKHRPDADTHFSSAAKAPGTVRGTATASSRTSGSAHPQDEKTGAHARHDSGVHESMEEHRSEKVTRSHKPHHHEQSPSPQNQLTKKDVETIFSGAPYFLLEKGKHGLWYPQIIFPFDDHDPTIQCLGDRRPLPHASYTLCTLHAHLPVPDDWVVEGELPVHLGSWKRTEAPKRATFDVGVLEVPNMLSINGKDPGTVGFRHFLELPVADAAVYVAPERARPCSDMLHISSLPATQAYELMGHYNDPYALCSDGTIHDRKQMLCEGPVAWKRIGVRDVDLRTLVERLQTLKDLRYEILHGDMPRTILDMEGTRELHSGLFSRFLYPPVRFLLMDAHDPHSLKAQIRALTVVLATPGAWLDFGLIDWRLHIGQLLWENPPHVDGDFLDPSKSDKAWVHATLERKWLLVQMVLAAELLLRLDATVRVGMLQNSRDIDVSVRDVYDFDRLRSGKLNWDLVTVRRLMDSFNFTYSSVDPGARPQMPSLPGKHEDRHHRRSFLETFTHHRSSTSPTNHNECAWRCHLVPSHVDQQLKGLFVFADNLGWPRLQQFKNALRSTLEGEGSVERIREAFATPIRNPLPAGYTAQELRKEMYNRSPSRRLLLLRPRDSTDPLDVGGWITRTWLAGFVIPGESISHLLMATMLENDADAMATLGPVINLYGGFAYNGKTWWSKKSIVGRVLASQEGTKVCLAWLGSSVLPKDSQTAQPLDNTWFEVDVREPPRRPGKPRIKHGNRLSFESTPLGLGDMTSGAFLMPVDGPTESWSKLGINFEDLAFTIDGERRQPEDNHLTVAQKACVNFTLTSDAFEPKTVSFSLTYNVRFVSSHECRPPGGLISYHHTMGANESGRSSSTSSYVSHRHHRLPGHPLHRSYAYRWVPLESLTENPSPTDGNSSGFTKDEILVLDARNSHDKETYARAWCSSVGYHAIIGKVGRTCLACCIREARALQVEAVIRIGDGFLTPASSIQVLYGGE</sequence>
<dbReference type="EMBL" id="KZ826031">
    <property type="protein sequence ID" value="PYH89407.1"/>
    <property type="molecule type" value="Genomic_DNA"/>
</dbReference>
<gene>
    <name evidence="2" type="ORF">BO71DRAFT_109729</name>
</gene>
<dbReference type="VEuPathDB" id="FungiDB:BO71DRAFT_109729"/>
<protein>
    <submittedName>
        <fullName evidence="2">Uncharacterized protein</fullName>
    </submittedName>
</protein>
<evidence type="ECO:0000256" key="1">
    <source>
        <dbReference type="SAM" id="MobiDB-lite"/>
    </source>
</evidence>
<feature type="compositionally biased region" description="Basic residues" evidence="1">
    <location>
        <begin position="1"/>
        <end position="10"/>
    </location>
</feature>
<dbReference type="STRING" id="1448320.A0A319D4H6"/>